<dbReference type="PROSITE" id="PS00964">
    <property type="entry name" value="SYNDECAN"/>
    <property type="match status" value="1"/>
</dbReference>
<feature type="region of interest" description="Disordered" evidence="16">
    <location>
        <begin position="1"/>
        <end position="55"/>
    </location>
</feature>
<comment type="subunit">
    <text evidence="14">Interacts with CDCP1. Interacts (via C-terminus) with TIAM1 (via PDZ domain). Interacts with MDK.</text>
</comment>
<feature type="compositionally biased region" description="Basic and acidic residues" evidence="16">
    <location>
        <begin position="679"/>
        <end position="688"/>
    </location>
</feature>
<dbReference type="PANTHER" id="PTHR10915:SF5">
    <property type="entry name" value="SYNDECAN-1"/>
    <property type="match status" value="1"/>
</dbReference>
<evidence type="ECO:0000256" key="12">
    <source>
        <dbReference type="ARBA" id="ARBA00023207"/>
    </source>
</evidence>
<comment type="similarity">
    <text evidence="3 15">Belongs to the syndecan proteoglycan family.</text>
</comment>
<evidence type="ECO:0000256" key="13">
    <source>
        <dbReference type="ARBA" id="ARBA00045247"/>
    </source>
</evidence>
<dbReference type="PANTHER" id="PTHR10915">
    <property type="entry name" value="SYNDECAN"/>
    <property type="match status" value="1"/>
</dbReference>
<keyword evidence="12 15" id="KW-0357">Heparan sulfate</keyword>
<dbReference type="GO" id="GO:0009986">
    <property type="term" value="C:cell surface"/>
    <property type="evidence" value="ECO:0007669"/>
    <property type="project" value="TreeGrafter"/>
</dbReference>
<evidence type="ECO:0000256" key="16">
    <source>
        <dbReference type="SAM" id="MobiDB-lite"/>
    </source>
</evidence>
<feature type="compositionally biased region" description="Basic residues" evidence="16">
    <location>
        <begin position="167"/>
        <end position="185"/>
    </location>
</feature>
<feature type="region of interest" description="Disordered" evidence="16">
    <location>
        <begin position="679"/>
        <end position="704"/>
    </location>
</feature>
<feature type="compositionally biased region" description="Polar residues" evidence="16">
    <location>
        <begin position="254"/>
        <end position="263"/>
    </location>
</feature>
<feature type="compositionally biased region" description="Basic residues" evidence="16">
    <location>
        <begin position="433"/>
        <end position="446"/>
    </location>
</feature>
<evidence type="ECO:0000256" key="4">
    <source>
        <dbReference type="ARBA" id="ARBA00022525"/>
    </source>
</evidence>
<feature type="compositionally biased region" description="Basic residues" evidence="16">
    <location>
        <begin position="393"/>
        <end position="405"/>
    </location>
</feature>
<organism evidence="19 20">
    <name type="scientific">Xenopus laevis</name>
    <name type="common">African clawed frog</name>
    <dbReference type="NCBI Taxonomy" id="8355"/>
    <lineage>
        <taxon>Eukaryota</taxon>
        <taxon>Metazoa</taxon>
        <taxon>Chordata</taxon>
        <taxon>Craniata</taxon>
        <taxon>Vertebrata</taxon>
        <taxon>Euteleostomi</taxon>
        <taxon>Amphibia</taxon>
        <taxon>Batrachia</taxon>
        <taxon>Anura</taxon>
        <taxon>Pipoidea</taxon>
        <taxon>Pipidae</taxon>
        <taxon>Xenopodinae</taxon>
        <taxon>Xenopus</taxon>
        <taxon>Xenopus</taxon>
    </lineage>
</organism>
<evidence type="ECO:0000256" key="7">
    <source>
        <dbReference type="ARBA" id="ARBA00022729"/>
    </source>
</evidence>
<keyword evidence="11 15" id="KW-0325">Glycoprotein</keyword>
<evidence type="ECO:0000256" key="2">
    <source>
        <dbReference type="ARBA" id="ARBA00004550"/>
    </source>
</evidence>
<feature type="domain" description="Neurexin/syndecan/glycophorin C" evidence="18">
    <location>
        <begin position="670"/>
        <end position="688"/>
    </location>
</feature>
<keyword evidence="4" id="KW-0964">Secreted</keyword>
<dbReference type="OMA" id="DYNSWSA"/>
<dbReference type="AlphaFoldDB" id="A0A974CSQ5"/>
<comment type="subcellular location">
    <subcellularLocation>
        <location evidence="1 15">Membrane</location>
        <topology evidence="1 15">Single-pass type I membrane protein</topology>
    </subcellularLocation>
    <subcellularLocation>
        <location evidence="2">Secreted</location>
        <location evidence="2">Extracellular exosome</location>
    </subcellularLocation>
</comment>
<keyword evidence="6 15" id="KW-0812">Transmembrane</keyword>
<evidence type="ECO:0000256" key="8">
    <source>
        <dbReference type="ARBA" id="ARBA00022974"/>
    </source>
</evidence>
<evidence type="ECO:0000256" key="15">
    <source>
        <dbReference type="RuleBase" id="RU000649"/>
    </source>
</evidence>
<evidence type="ECO:0000313" key="19">
    <source>
        <dbReference type="EMBL" id="OCT79019.1"/>
    </source>
</evidence>
<name>A0A974CSQ5_XENLA</name>
<feature type="compositionally biased region" description="Basic and acidic residues" evidence="16">
    <location>
        <begin position="193"/>
        <end position="208"/>
    </location>
</feature>
<sequence length="704" mass="78453">MENQCTDKEKGQNCNFGSGNSLLQHGPKILKRPVSSPALSGEAREGWASGDDEDFSGSGIDAIDVNDALLKVPSTSVLPIFEQENTSPRPKVDEKYIAVEHTTRVVETTKPRKDPFEELVDPVFVAVGHDAESTSPEATTHKPTTHRPTTVKSTAVPMESITEQKHHPQHHHHHHHHHPHHHNHTTKPATSTDQHEDTSDSPSGEDKSYIHYIHRTTSPPDNEEPDLHKADHRLTTIKQRDPDEPVDHHIPDQDSPSGSSSTPYMEYEETTEDPSGAQVHNVLIGYGEKTTTNPSENEEDDGIFADNHEKPLTTSPSNEGVFHVQHGLDKTTSSPSHHAELDVEVHHSTTPAHINKHHSHHHHHTIPETTTSVNEEILDPVDDSTTPADLNKHDHHHHHHHPHHHTTPETTTSVNEEIPHPVDDSTTPADQNKHHHHHHHHHPHHHTTPETTTSVNEEIPHPVDDSTTPADLNKHHHHHHHHPHHHTTQETTTSVDEEIPHRVDDSTTPADLNKHHHHHHPHHHTTPETTTTTSSLTKHSNEVSTVVHKGRMAHGASATSAVPLFDENANIPELVDLPSHNTSVVSEEGDADTTEESSGLNEKNGFYFNDVIPKATAPPIHRMINNDISEQESTPDASHGIMERKEVLAGIIAGGVAGLAFAVFLVGFMLYRMKKKDEGSYSLEEPKQKNGGYQKPCEQREFYA</sequence>
<keyword evidence="7" id="KW-0732">Signal</keyword>
<protein>
    <recommendedName>
        <fullName evidence="15">Syndecan</fullName>
    </recommendedName>
</protein>
<feature type="region of interest" description="Disordered" evidence="16">
    <location>
        <begin position="583"/>
        <end position="604"/>
    </location>
</feature>
<dbReference type="SMART" id="SM00294">
    <property type="entry name" value="4.1m"/>
    <property type="match status" value="1"/>
</dbReference>
<dbReference type="EMBL" id="CM004475">
    <property type="protein sequence ID" value="OCT79019.1"/>
    <property type="molecule type" value="Genomic_DNA"/>
</dbReference>
<keyword evidence="9 17" id="KW-1133">Transmembrane helix</keyword>
<feature type="compositionally biased region" description="Basic residues" evidence="16">
    <location>
        <begin position="514"/>
        <end position="524"/>
    </location>
</feature>
<keyword evidence="8 15" id="KW-0654">Proteoglycan</keyword>
<dbReference type="GO" id="GO:0016020">
    <property type="term" value="C:membrane"/>
    <property type="evidence" value="ECO:0007669"/>
    <property type="project" value="UniProtKB-SubCell"/>
</dbReference>
<feature type="compositionally biased region" description="Basic and acidic residues" evidence="16">
    <location>
        <begin position="238"/>
        <end position="252"/>
    </location>
</feature>
<dbReference type="InterPro" id="IPR030479">
    <property type="entry name" value="Syndecan_CS"/>
</dbReference>
<feature type="region of interest" description="Disordered" evidence="16">
    <location>
        <begin position="238"/>
        <end position="275"/>
    </location>
</feature>
<feature type="region of interest" description="Disordered" evidence="16">
    <location>
        <begin position="379"/>
        <end position="541"/>
    </location>
</feature>
<dbReference type="GO" id="GO:0016477">
    <property type="term" value="P:cell migration"/>
    <property type="evidence" value="ECO:0007669"/>
    <property type="project" value="TreeGrafter"/>
</dbReference>
<evidence type="ECO:0000256" key="3">
    <source>
        <dbReference type="ARBA" id="ARBA00005343"/>
    </source>
</evidence>
<keyword evidence="5" id="KW-0597">Phosphoprotein</keyword>
<evidence type="ECO:0000259" key="18">
    <source>
        <dbReference type="SMART" id="SM00294"/>
    </source>
</evidence>
<accession>A0A974CSQ5</accession>
<evidence type="ECO:0000256" key="14">
    <source>
        <dbReference type="ARBA" id="ARBA00046939"/>
    </source>
</evidence>
<dbReference type="Proteomes" id="UP000694892">
    <property type="component" value="Chromosome 5S"/>
</dbReference>
<dbReference type="InterPro" id="IPR003585">
    <property type="entry name" value="Neurexin-like"/>
</dbReference>
<evidence type="ECO:0000256" key="1">
    <source>
        <dbReference type="ARBA" id="ARBA00004479"/>
    </source>
</evidence>
<gene>
    <name evidence="19" type="ORF">XELAEV_18030115mg</name>
</gene>
<dbReference type="Pfam" id="PF01034">
    <property type="entry name" value="Syndecan"/>
    <property type="match status" value="1"/>
</dbReference>
<evidence type="ECO:0000256" key="10">
    <source>
        <dbReference type="ARBA" id="ARBA00023136"/>
    </source>
</evidence>
<evidence type="ECO:0000256" key="17">
    <source>
        <dbReference type="SAM" id="Phobius"/>
    </source>
</evidence>
<evidence type="ECO:0000256" key="11">
    <source>
        <dbReference type="ARBA" id="ARBA00023180"/>
    </source>
</evidence>
<dbReference type="InterPro" id="IPR001050">
    <property type="entry name" value="Syndecan"/>
</dbReference>
<evidence type="ECO:0000256" key="6">
    <source>
        <dbReference type="ARBA" id="ARBA00022692"/>
    </source>
</evidence>
<keyword evidence="10 17" id="KW-0472">Membrane</keyword>
<proteinExistence type="inferred from homology"/>
<feature type="compositionally biased region" description="Basic residues" evidence="16">
    <location>
        <begin position="474"/>
        <end position="486"/>
    </location>
</feature>
<dbReference type="GO" id="GO:0005576">
    <property type="term" value="C:extracellular region"/>
    <property type="evidence" value="ECO:0007669"/>
    <property type="project" value="UniProtKB-SubCell"/>
</dbReference>
<evidence type="ECO:0000256" key="5">
    <source>
        <dbReference type="ARBA" id="ARBA00022553"/>
    </source>
</evidence>
<evidence type="ECO:0000256" key="9">
    <source>
        <dbReference type="ARBA" id="ARBA00022989"/>
    </source>
</evidence>
<feature type="region of interest" description="Disordered" evidence="16">
    <location>
        <begin position="132"/>
        <end position="208"/>
    </location>
</feature>
<feature type="transmembrane region" description="Helical" evidence="17">
    <location>
        <begin position="647"/>
        <end position="671"/>
    </location>
</feature>
<feature type="compositionally biased region" description="Polar residues" evidence="16">
    <location>
        <begin position="12"/>
        <end position="23"/>
    </location>
</feature>
<feature type="compositionally biased region" description="Basic and acidic residues" evidence="16">
    <location>
        <begin position="1"/>
        <end position="11"/>
    </location>
</feature>
<evidence type="ECO:0000313" key="20">
    <source>
        <dbReference type="Proteomes" id="UP000694892"/>
    </source>
</evidence>
<dbReference type="InterPro" id="IPR027789">
    <property type="entry name" value="Syndecan/Neurexin_dom"/>
</dbReference>
<reference evidence="20" key="1">
    <citation type="journal article" date="2016" name="Nature">
        <title>Genome evolution in the allotetraploid frog Xenopus laevis.</title>
        <authorList>
            <person name="Session A.M."/>
            <person name="Uno Y."/>
            <person name="Kwon T."/>
            <person name="Chapman J.A."/>
            <person name="Toyoda A."/>
            <person name="Takahashi S."/>
            <person name="Fukui A."/>
            <person name="Hikosaka A."/>
            <person name="Suzuki A."/>
            <person name="Kondo M."/>
            <person name="van Heeringen S.J."/>
            <person name="Quigley I."/>
            <person name="Heinz S."/>
            <person name="Ogino H."/>
            <person name="Ochi H."/>
            <person name="Hellsten U."/>
            <person name="Lyons J.B."/>
            <person name="Simakov O."/>
            <person name="Putnam N."/>
            <person name="Stites J."/>
            <person name="Kuroki Y."/>
            <person name="Tanaka T."/>
            <person name="Michiue T."/>
            <person name="Watanabe M."/>
            <person name="Bogdanovic O."/>
            <person name="Lister R."/>
            <person name="Georgiou G."/>
            <person name="Paranjpe S.S."/>
            <person name="van Kruijsbergen I."/>
            <person name="Shu S."/>
            <person name="Carlson J."/>
            <person name="Kinoshita T."/>
            <person name="Ohta Y."/>
            <person name="Mawaribuchi S."/>
            <person name="Jenkins J."/>
            <person name="Grimwood J."/>
            <person name="Schmutz J."/>
            <person name="Mitros T."/>
            <person name="Mozaffari S.V."/>
            <person name="Suzuki Y."/>
            <person name="Haramoto Y."/>
            <person name="Yamamoto T.S."/>
            <person name="Takagi C."/>
            <person name="Heald R."/>
            <person name="Miller K."/>
            <person name="Haudenschild C."/>
            <person name="Kitzman J."/>
            <person name="Nakayama T."/>
            <person name="Izutsu Y."/>
            <person name="Robert J."/>
            <person name="Fortriede J."/>
            <person name="Burns K."/>
            <person name="Lotay V."/>
            <person name="Karimi K."/>
            <person name="Yasuoka Y."/>
            <person name="Dichmann D.S."/>
            <person name="Flajnik M.F."/>
            <person name="Houston D.W."/>
            <person name="Shendure J."/>
            <person name="DuPasquier L."/>
            <person name="Vize P.D."/>
            <person name="Zorn A.M."/>
            <person name="Ito M."/>
            <person name="Marcotte E.M."/>
            <person name="Wallingford J.B."/>
            <person name="Ito Y."/>
            <person name="Asashima M."/>
            <person name="Ueno N."/>
            <person name="Matsuda Y."/>
            <person name="Veenstra G.J."/>
            <person name="Fujiyama A."/>
            <person name="Harland R.M."/>
            <person name="Taira M."/>
            <person name="Rokhsar D.S."/>
        </authorList>
    </citation>
    <scope>NUCLEOTIDE SEQUENCE [LARGE SCALE GENOMIC DNA]</scope>
    <source>
        <strain evidence="20">J</strain>
    </source>
</reference>
<comment type="function">
    <text evidence="13">Cell surface proteoglycan that contains both heparan sulfate and chondroitin sulfate and that links the cytoskeleton to the interstitial matrix. Regulates exosome biogenesis in concert with SDCBP and PDCD6IP. Able to induce its own expression in dental mesenchymal cells and also in the neighboring dental epithelial cells via an MSX1-mediated pathway.</text>
</comment>